<accession>A0A3B1B4N1</accession>
<dbReference type="EMBL" id="UOFY01000063">
    <property type="protein sequence ID" value="VAX11102.1"/>
    <property type="molecule type" value="Genomic_DNA"/>
</dbReference>
<name>A0A3B1B4N1_9ZZZZ</name>
<protein>
    <submittedName>
        <fullName evidence="2">Type I restriction-modification system, restriction subunit R</fullName>
        <ecNumber evidence="2">3.1.21.3</ecNumber>
    </submittedName>
</protein>
<dbReference type="GO" id="GO:0006304">
    <property type="term" value="P:DNA modification"/>
    <property type="evidence" value="ECO:0007669"/>
    <property type="project" value="InterPro"/>
</dbReference>
<dbReference type="InterPro" id="IPR027417">
    <property type="entry name" value="P-loop_NTPase"/>
</dbReference>
<dbReference type="GO" id="GO:0005524">
    <property type="term" value="F:ATP binding"/>
    <property type="evidence" value="ECO:0007669"/>
    <property type="project" value="InterPro"/>
</dbReference>
<dbReference type="GO" id="GO:0003677">
    <property type="term" value="F:DNA binding"/>
    <property type="evidence" value="ECO:0007669"/>
    <property type="project" value="InterPro"/>
</dbReference>
<sequence length="135" mass="15455">MCWSIAVRSWEARYYQHNAINKTLESIVAGEYRILLTQVIGAGKTFIAFALPPVTWTERVLRHKGEIFSHYDYKQQQFLDFVLAHYVDEGVGELAQEKLPDLLELKYHGVSDAAEELGKCGRDTRGFCRLSAVFI</sequence>
<dbReference type="EC" id="3.1.21.3" evidence="2"/>
<dbReference type="Gene3D" id="3.40.50.300">
    <property type="entry name" value="P-loop containing nucleotide triphosphate hydrolases"/>
    <property type="match status" value="1"/>
</dbReference>
<gene>
    <name evidence="2" type="ORF">MNBD_GAMMA25-2348</name>
</gene>
<proteinExistence type="predicted"/>
<keyword evidence="2" id="KW-0378">Hydrolase</keyword>
<evidence type="ECO:0000259" key="1">
    <source>
        <dbReference type="Pfam" id="PF08463"/>
    </source>
</evidence>
<feature type="domain" description="EcoEI R protein C-terminal" evidence="1">
    <location>
        <begin position="46"/>
        <end position="119"/>
    </location>
</feature>
<organism evidence="2">
    <name type="scientific">hydrothermal vent metagenome</name>
    <dbReference type="NCBI Taxonomy" id="652676"/>
    <lineage>
        <taxon>unclassified sequences</taxon>
        <taxon>metagenomes</taxon>
        <taxon>ecological metagenomes</taxon>
    </lineage>
</organism>
<dbReference type="AlphaFoldDB" id="A0A3B1B4N1"/>
<reference evidence="2" key="1">
    <citation type="submission" date="2018-06" db="EMBL/GenBank/DDBJ databases">
        <authorList>
            <person name="Zhirakovskaya E."/>
        </authorList>
    </citation>
    <scope>NUCLEOTIDE SEQUENCE</scope>
</reference>
<dbReference type="Pfam" id="PF08463">
    <property type="entry name" value="EcoEI_R_C"/>
    <property type="match status" value="1"/>
</dbReference>
<dbReference type="GO" id="GO:0009035">
    <property type="term" value="F:type I site-specific deoxyribonuclease activity"/>
    <property type="evidence" value="ECO:0007669"/>
    <property type="project" value="UniProtKB-EC"/>
</dbReference>
<evidence type="ECO:0000313" key="2">
    <source>
        <dbReference type="EMBL" id="VAX11102.1"/>
    </source>
</evidence>
<dbReference type="InterPro" id="IPR013670">
    <property type="entry name" value="EcoEI_R_C_dom"/>
</dbReference>